<feature type="compositionally biased region" description="Basic residues" evidence="1">
    <location>
        <begin position="108"/>
        <end position="118"/>
    </location>
</feature>
<dbReference type="Proteomes" id="UP000015105">
    <property type="component" value="Chromosome 6D"/>
</dbReference>
<evidence type="ECO:0000256" key="1">
    <source>
        <dbReference type="SAM" id="MobiDB-lite"/>
    </source>
</evidence>
<dbReference type="Gramene" id="AET6Gv20130300.7">
    <property type="protein sequence ID" value="AET6Gv20130300.7"/>
    <property type="gene ID" value="AET6Gv20130300"/>
</dbReference>
<dbReference type="EnsemblPlants" id="AET6Gv20130300.7">
    <property type="protein sequence ID" value="AET6Gv20130300.7"/>
    <property type="gene ID" value="AET6Gv20130300"/>
</dbReference>
<reference evidence="2" key="3">
    <citation type="journal article" date="2017" name="Nature">
        <title>Genome sequence of the progenitor of the wheat D genome Aegilops tauschii.</title>
        <authorList>
            <person name="Luo M.C."/>
            <person name="Gu Y.Q."/>
            <person name="Puiu D."/>
            <person name="Wang H."/>
            <person name="Twardziok S.O."/>
            <person name="Deal K.R."/>
            <person name="Huo N."/>
            <person name="Zhu T."/>
            <person name="Wang L."/>
            <person name="Wang Y."/>
            <person name="McGuire P.E."/>
            <person name="Liu S."/>
            <person name="Long H."/>
            <person name="Ramasamy R.K."/>
            <person name="Rodriguez J.C."/>
            <person name="Van S.L."/>
            <person name="Yuan L."/>
            <person name="Wang Z."/>
            <person name="Xia Z."/>
            <person name="Xiao L."/>
            <person name="Anderson O.D."/>
            <person name="Ouyang S."/>
            <person name="Liang Y."/>
            <person name="Zimin A.V."/>
            <person name="Pertea G."/>
            <person name="Qi P."/>
            <person name="Bennetzen J.L."/>
            <person name="Dai X."/>
            <person name="Dawson M.W."/>
            <person name="Muller H.G."/>
            <person name="Kugler K."/>
            <person name="Rivarola-Duarte L."/>
            <person name="Spannagl M."/>
            <person name="Mayer K.F.X."/>
            <person name="Lu F.H."/>
            <person name="Bevan M.W."/>
            <person name="Leroy P."/>
            <person name="Li P."/>
            <person name="You F.M."/>
            <person name="Sun Q."/>
            <person name="Liu Z."/>
            <person name="Lyons E."/>
            <person name="Wicker T."/>
            <person name="Salzberg S.L."/>
            <person name="Devos K.M."/>
            <person name="Dvorak J."/>
        </authorList>
    </citation>
    <scope>NUCLEOTIDE SEQUENCE [LARGE SCALE GENOMIC DNA]</scope>
    <source>
        <strain evidence="2">cv. AL8/78</strain>
    </source>
</reference>
<evidence type="ECO:0000313" key="3">
    <source>
        <dbReference type="Proteomes" id="UP000015105"/>
    </source>
</evidence>
<protein>
    <submittedName>
        <fullName evidence="2">Uncharacterized protein</fullName>
    </submittedName>
</protein>
<reference evidence="2" key="4">
    <citation type="submission" date="2019-03" db="UniProtKB">
        <authorList>
            <consortium name="EnsemblPlants"/>
        </authorList>
    </citation>
    <scope>IDENTIFICATION</scope>
</reference>
<proteinExistence type="predicted"/>
<keyword evidence="3" id="KW-1185">Reference proteome</keyword>
<evidence type="ECO:0000313" key="2">
    <source>
        <dbReference type="EnsemblPlants" id="AET6Gv20130300.7"/>
    </source>
</evidence>
<reference evidence="3" key="1">
    <citation type="journal article" date="2014" name="Science">
        <title>Ancient hybridizations among the ancestral genomes of bread wheat.</title>
        <authorList>
            <consortium name="International Wheat Genome Sequencing Consortium,"/>
            <person name="Marcussen T."/>
            <person name="Sandve S.R."/>
            <person name="Heier L."/>
            <person name="Spannagl M."/>
            <person name="Pfeifer M."/>
            <person name="Jakobsen K.S."/>
            <person name="Wulff B.B."/>
            <person name="Steuernagel B."/>
            <person name="Mayer K.F."/>
            <person name="Olsen O.A."/>
        </authorList>
    </citation>
    <scope>NUCLEOTIDE SEQUENCE [LARGE SCALE GENOMIC DNA]</scope>
    <source>
        <strain evidence="3">cv. AL8/78</strain>
    </source>
</reference>
<dbReference type="AlphaFoldDB" id="A0A453MX33"/>
<name>A0A453MX33_AEGTS</name>
<feature type="region of interest" description="Disordered" evidence="1">
    <location>
        <begin position="108"/>
        <end position="136"/>
    </location>
</feature>
<reference evidence="2" key="5">
    <citation type="journal article" date="2021" name="G3 (Bethesda)">
        <title>Aegilops tauschii genome assembly Aet v5.0 features greater sequence contiguity and improved annotation.</title>
        <authorList>
            <person name="Wang L."/>
            <person name="Zhu T."/>
            <person name="Rodriguez J.C."/>
            <person name="Deal K.R."/>
            <person name="Dubcovsky J."/>
            <person name="McGuire P.E."/>
            <person name="Lux T."/>
            <person name="Spannagl M."/>
            <person name="Mayer K.F.X."/>
            <person name="Baldrich P."/>
            <person name="Meyers B.C."/>
            <person name="Huo N."/>
            <person name="Gu Y.Q."/>
            <person name="Zhou H."/>
            <person name="Devos K.M."/>
            <person name="Bennetzen J.L."/>
            <person name="Unver T."/>
            <person name="Budak H."/>
            <person name="Gulick P.J."/>
            <person name="Galiba G."/>
            <person name="Kalapos B."/>
            <person name="Nelson D.R."/>
            <person name="Li P."/>
            <person name="You F.M."/>
            <person name="Luo M.C."/>
            <person name="Dvorak J."/>
        </authorList>
    </citation>
    <scope>NUCLEOTIDE SEQUENCE [LARGE SCALE GENOMIC DNA]</scope>
    <source>
        <strain evidence="2">cv. AL8/78</strain>
    </source>
</reference>
<sequence length="136" mass="16214">MKVYRKYKATLNDHYCCQNNALMWPLSYRSRLELVDDTQEAFLHVPLRTSALEPQSVAIESLNRSKALETKSRYTTRNPNLTAPWRRQESIQELHRLRPDERIRGRWKPRRQTRRKSTAIHPRAAPARTRNTNVNY</sequence>
<organism evidence="2 3">
    <name type="scientific">Aegilops tauschii subsp. strangulata</name>
    <name type="common">Goatgrass</name>
    <dbReference type="NCBI Taxonomy" id="200361"/>
    <lineage>
        <taxon>Eukaryota</taxon>
        <taxon>Viridiplantae</taxon>
        <taxon>Streptophyta</taxon>
        <taxon>Embryophyta</taxon>
        <taxon>Tracheophyta</taxon>
        <taxon>Spermatophyta</taxon>
        <taxon>Magnoliopsida</taxon>
        <taxon>Liliopsida</taxon>
        <taxon>Poales</taxon>
        <taxon>Poaceae</taxon>
        <taxon>BOP clade</taxon>
        <taxon>Pooideae</taxon>
        <taxon>Triticodae</taxon>
        <taxon>Triticeae</taxon>
        <taxon>Triticinae</taxon>
        <taxon>Aegilops</taxon>
    </lineage>
</organism>
<accession>A0A453MX33</accession>
<reference evidence="3" key="2">
    <citation type="journal article" date="2017" name="Nat. Plants">
        <title>The Aegilops tauschii genome reveals multiple impacts of transposons.</title>
        <authorList>
            <person name="Zhao G."/>
            <person name="Zou C."/>
            <person name="Li K."/>
            <person name="Wang K."/>
            <person name="Li T."/>
            <person name="Gao L."/>
            <person name="Zhang X."/>
            <person name="Wang H."/>
            <person name="Yang Z."/>
            <person name="Liu X."/>
            <person name="Jiang W."/>
            <person name="Mao L."/>
            <person name="Kong X."/>
            <person name="Jiao Y."/>
            <person name="Jia J."/>
        </authorList>
    </citation>
    <scope>NUCLEOTIDE SEQUENCE [LARGE SCALE GENOMIC DNA]</scope>
    <source>
        <strain evidence="3">cv. AL8/78</strain>
    </source>
</reference>